<evidence type="ECO:0000313" key="2">
    <source>
        <dbReference type="Proteomes" id="UP001060085"/>
    </source>
</evidence>
<organism evidence="1 2">
    <name type="scientific">Catharanthus roseus</name>
    <name type="common">Madagascar periwinkle</name>
    <name type="synonym">Vinca rosea</name>
    <dbReference type="NCBI Taxonomy" id="4058"/>
    <lineage>
        <taxon>Eukaryota</taxon>
        <taxon>Viridiplantae</taxon>
        <taxon>Streptophyta</taxon>
        <taxon>Embryophyta</taxon>
        <taxon>Tracheophyta</taxon>
        <taxon>Spermatophyta</taxon>
        <taxon>Magnoliopsida</taxon>
        <taxon>eudicotyledons</taxon>
        <taxon>Gunneridae</taxon>
        <taxon>Pentapetalae</taxon>
        <taxon>asterids</taxon>
        <taxon>lamiids</taxon>
        <taxon>Gentianales</taxon>
        <taxon>Apocynaceae</taxon>
        <taxon>Rauvolfioideae</taxon>
        <taxon>Vinceae</taxon>
        <taxon>Catharanthinae</taxon>
        <taxon>Catharanthus</taxon>
    </lineage>
</organism>
<name>A0ACB9ZW71_CATRO</name>
<reference evidence="2" key="1">
    <citation type="journal article" date="2023" name="Nat. Plants">
        <title>Single-cell RNA sequencing provides a high-resolution roadmap for understanding the multicellular compartmentation of specialized metabolism.</title>
        <authorList>
            <person name="Sun S."/>
            <person name="Shen X."/>
            <person name="Li Y."/>
            <person name="Li Y."/>
            <person name="Wang S."/>
            <person name="Li R."/>
            <person name="Zhang H."/>
            <person name="Shen G."/>
            <person name="Guo B."/>
            <person name="Wei J."/>
            <person name="Xu J."/>
            <person name="St-Pierre B."/>
            <person name="Chen S."/>
            <person name="Sun C."/>
        </authorList>
    </citation>
    <scope>NUCLEOTIDE SEQUENCE [LARGE SCALE GENOMIC DNA]</scope>
</reference>
<sequence>MRRSLKKKCSEFKEKQRVEEKERLVERLCIFDFISILSKESDNFQYSKGKESEFEKNESIKEDECYIEKQESIEKEQKEKCVVALDKSEVVSAFTNPTNSIVVSDSSYVQKFFTQNLENEGSFDYNIYRTISFFDPTYHSLKEIELYLFAIIFDSISLEPPCTWTSMLGRNHIKNSEDQEEIVEKELFQCHEDSSINPSLNPFLLSHEVSYEELKWFRASYVTHVSIIGDACSISFGGGLFLVVPYVSKYLSSHTSFEESLMHSGVKFDPSCYYFVYASFSQVLDFISKVHFEYHHLYKEVIFQTFDLLNLSLNFRTNVTFYYQLPFKDVDICHLFERMSKRLFLRSYI</sequence>
<evidence type="ECO:0000313" key="1">
    <source>
        <dbReference type="EMBL" id="KAI5652873.1"/>
    </source>
</evidence>
<proteinExistence type="predicted"/>
<keyword evidence="2" id="KW-1185">Reference proteome</keyword>
<dbReference type="EMBL" id="CM044707">
    <property type="protein sequence ID" value="KAI5652873.1"/>
    <property type="molecule type" value="Genomic_DNA"/>
</dbReference>
<protein>
    <submittedName>
        <fullName evidence="1">Uncharacterized protein</fullName>
    </submittedName>
</protein>
<comment type="caution">
    <text evidence="1">The sequence shown here is derived from an EMBL/GenBank/DDBJ whole genome shotgun (WGS) entry which is preliminary data.</text>
</comment>
<accession>A0ACB9ZW71</accession>
<dbReference type="Proteomes" id="UP001060085">
    <property type="component" value="Linkage Group LG07"/>
</dbReference>
<gene>
    <name evidence="1" type="ORF">M9H77_30060</name>
</gene>